<dbReference type="KEGG" id="fku:FGKAn22_06670"/>
<dbReference type="AlphaFoldDB" id="A0AAN1VZ53"/>
<evidence type="ECO:0000313" key="4">
    <source>
        <dbReference type="Proteomes" id="UP001319121"/>
    </source>
</evidence>
<evidence type="ECO:0000256" key="1">
    <source>
        <dbReference type="SAM" id="Coils"/>
    </source>
</evidence>
<feature type="coiled-coil region" evidence="1">
    <location>
        <begin position="130"/>
        <end position="157"/>
    </location>
</feature>
<evidence type="ECO:0000313" key="3">
    <source>
        <dbReference type="EMBL" id="BBI98974.1"/>
    </source>
</evidence>
<dbReference type="Proteomes" id="UP001319121">
    <property type="component" value="Chromosome"/>
</dbReference>
<organism evidence="3 4">
    <name type="scientific">Ferrigenium kumadai</name>
    <dbReference type="NCBI Taxonomy" id="1682490"/>
    <lineage>
        <taxon>Bacteria</taxon>
        <taxon>Pseudomonadati</taxon>
        <taxon>Pseudomonadota</taxon>
        <taxon>Betaproteobacteria</taxon>
        <taxon>Nitrosomonadales</taxon>
        <taxon>Gallionellaceae</taxon>
        <taxon>Ferrigenium</taxon>
    </lineage>
</organism>
<feature type="region of interest" description="Disordered" evidence="2">
    <location>
        <begin position="1"/>
        <end position="30"/>
    </location>
</feature>
<protein>
    <submittedName>
        <fullName evidence="3">Uncharacterized protein</fullName>
    </submittedName>
</protein>
<keyword evidence="4" id="KW-1185">Reference proteome</keyword>
<dbReference type="RefSeq" id="WP_212786577.1">
    <property type="nucleotide sequence ID" value="NZ_AP019536.1"/>
</dbReference>
<name>A0AAN1VZ53_9PROT</name>
<reference evidence="3 4" key="1">
    <citation type="submission" date="2019-03" db="EMBL/GenBank/DDBJ databases">
        <title>Complete genome sequence of Ferrigenium kumadai strain An22, a microaerophilic iron-oxidizing bacterium isolated from a paddy field soil.</title>
        <authorList>
            <person name="Watanabe T."/>
            <person name="Asakawa S."/>
        </authorList>
    </citation>
    <scope>NUCLEOTIDE SEQUENCE [LARGE SCALE GENOMIC DNA]</scope>
    <source>
        <strain evidence="3 4">An22</strain>
    </source>
</reference>
<gene>
    <name evidence="3" type="ORF">FGKAn22_06670</name>
</gene>
<dbReference type="EMBL" id="AP019536">
    <property type="protein sequence ID" value="BBI98974.1"/>
    <property type="molecule type" value="Genomic_DNA"/>
</dbReference>
<accession>A0AAN1VZ53</accession>
<keyword evidence="1" id="KW-0175">Coiled coil</keyword>
<feature type="compositionally biased region" description="Basic and acidic residues" evidence="2">
    <location>
        <begin position="1"/>
        <end position="15"/>
    </location>
</feature>
<evidence type="ECO:0000256" key="2">
    <source>
        <dbReference type="SAM" id="MobiDB-lite"/>
    </source>
</evidence>
<sequence length="219" mass="24102">MEKTVKLRAYPDDAKNNAPQGNQTEDQGKSFELARKNALLEEKSLDQLRIIEQLRESLKQEQTKVADLAKKTAGVDTTVLAVKDAQLEEEKSRGLENLKTIVQLRESLKLEQAKTAEMVKIISELEAKVKEAASLEASELAKRTAELEEEKRVSTEQMKTIDLLSERLTQEQAKTAGMADKLAELDARTKEAAALETKVKELTEALSKIAAIAAAGNAA</sequence>
<proteinExistence type="predicted"/>